<dbReference type="AlphaFoldDB" id="A0A495XUY4"/>
<gene>
    <name evidence="10" type="ORF">DFJ68_0308</name>
</gene>
<dbReference type="SUPFAM" id="SSF161098">
    <property type="entry name" value="MetI-like"/>
    <property type="match status" value="1"/>
</dbReference>
<organism evidence="10 11">
    <name type="scientific">Terracoccus luteus</name>
    <dbReference type="NCBI Taxonomy" id="53356"/>
    <lineage>
        <taxon>Bacteria</taxon>
        <taxon>Bacillati</taxon>
        <taxon>Actinomycetota</taxon>
        <taxon>Actinomycetes</taxon>
        <taxon>Micrococcales</taxon>
        <taxon>Intrasporangiaceae</taxon>
        <taxon>Terracoccus</taxon>
    </lineage>
</organism>
<dbReference type="GO" id="GO:0005886">
    <property type="term" value="C:plasma membrane"/>
    <property type="evidence" value="ECO:0007669"/>
    <property type="project" value="UniProtKB-SubCell"/>
</dbReference>
<dbReference type="GO" id="GO:0055085">
    <property type="term" value="P:transmembrane transport"/>
    <property type="evidence" value="ECO:0007669"/>
    <property type="project" value="InterPro"/>
</dbReference>
<dbReference type="CDD" id="cd06261">
    <property type="entry name" value="TM_PBP2"/>
    <property type="match status" value="1"/>
</dbReference>
<keyword evidence="11" id="KW-1185">Reference proteome</keyword>
<feature type="transmembrane region" description="Helical" evidence="7">
    <location>
        <begin position="226"/>
        <end position="248"/>
    </location>
</feature>
<dbReference type="PANTHER" id="PTHR43744:SF8">
    <property type="entry name" value="SN-GLYCEROL-3-PHOSPHATE TRANSPORT SYSTEM PERMEASE PROTEIN UGPE"/>
    <property type="match status" value="1"/>
</dbReference>
<keyword evidence="2 7" id="KW-0813">Transport</keyword>
<feature type="domain" description="ABC transmembrane type-1" evidence="9">
    <location>
        <begin position="116"/>
        <end position="305"/>
    </location>
</feature>
<dbReference type="InterPro" id="IPR000515">
    <property type="entry name" value="MetI-like"/>
</dbReference>
<name>A0A495XUY4_9MICO</name>
<protein>
    <submittedName>
        <fullName evidence="10">Carbohydrate ABC transporter membrane protein 2 (CUT1 family)</fullName>
    </submittedName>
</protein>
<evidence type="ECO:0000259" key="9">
    <source>
        <dbReference type="PROSITE" id="PS50928"/>
    </source>
</evidence>
<reference evidence="10 11" key="1">
    <citation type="submission" date="2018-10" db="EMBL/GenBank/DDBJ databases">
        <title>Sequencing the genomes of 1000 actinobacteria strains.</title>
        <authorList>
            <person name="Klenk H.-P."/>
        </authorList>
    </citation>
    <scope>NUCLEOTIDE SEQUENCE [LARGE SCALE GENOMIC DNA]</scope>
    <source>
        <strain evidence="10 11">DSM 44267</strain>
    </source>
</reference>
<dbReference type="PANTHER" id="PTHR43744">
    <property type="entry name" value="ABC TRANSPORTER PERMEASE PROTEIN MG189-RELATED-RELATED"/>
    <property type="match status" value="1"/>
</dbReference>
<evidence type="ECO:0000313" key="10">
    <source>
        <dbReference type="EMBL" id="RKT76905.1"/>
    </source>
</evidence>
<dbReference type="Proteomes" id="UP000278440">
    <property type="component" value="Unassembled WGS sequence"/>
</dbReference>
<evidence type="ECO:0000256" key="2">
    <source>
        <dbReference type="ARBA" id="ARBA00022448"/>
    </source>
</evidence>
<dbReference type="Gene3D" id="1.10.3720.10">
    <property type="entry name" value="MetI-like"/>
    <property type="match status" value="1"/>
</dbReference>
<evidence type="ECO:0000256" key="7">
    <source>
        <dbReference type="RuleBase" id="RU363032"/>
    </source>
</evidence>
<evidence type="ECO:0000313" key="11">
    <source>
        <dbReference type="Proteomes" id="UP000278440"/>
    </source>
</evidence>
<dbReference type="InterPro" id="IPR035906">
    <property type="entry name" value="MetI-like_sf"/>
</dbReference>
<comment type="caution">
    <text evidence="10">The sequence shown here is derived from an EMBL/GenBank/DDBJ whole genome shotgun (WGS) entry which is preliminary data.</text>
</comment>
<evidence type="ECO:0000256" key="8">
    <source>
        <dbReference type="SAM" id="MobiDB-lite"/>
    </source>
</evidence>
<dbReference type="EMBL" id="RBXT01000001">
    <property type="protein sequence ID" value="RKT76905.1"/>
    <property type="molecule type" value="Genomic_DNA"/>
</dbReference>
<evidence type="ECO:0000256" key="6">
    <source>
        <dbReference type="ARBA" id="ARBA00023136"/>
    </source>
</evidence>
<feature type="transmembrane region" description="Helical" evidence="7">
    <location>
        <begin position="151"/>
        <end position="172"/>
    </location>
</feature>
<keyword evidence="5 7" id="KW-1133">Transmembrane helix</keyword>
<accession>A0A495XUY4</accession>
<dbReference type="PROSITE" id="PS50928">
    <property type="entry name" value="ABC_TM1"/>
    <property type="match status" value="1"/>
</dbReference>
<comment type="subcellular location">
    <subcellularLocation>
        <location evidence="1 7">Cell membrane</location>
        <topology evidence="1 7">Multi-pass membrane protein</topology>
    </subcellularLocation>
</comment>
<evidence type="ECO:0000256" key="5">
    <source>
        <dbReference type="ARBA" id="ARBA00022989"/>
    </source>
</evidence>
<comment type="similarity">
    <text evidence="7">Belongs to the binding-protein-dependent transport system permease family.</text>
</comment>
<keyword evidence="4 7" id="KW-0812">Transmembrane</keyword>
<evidence type="ECO:0000256" key="4">
    <source>
        <dbReference type="ARBA" id="ARBA00022692"/>
    </source>
</evidence>
<dbReference type="Pfam" id="PF00528">
    <property type="entry name" value="BPD_transp_1"/>
    <property type="match status" value="1"/>
</dbReference>
<proteinExistence type="inferred from homology"/>
<feature type="region of interest" description="Disordered" evidence="8">
    <location>
        <begin position="1"/>
        <end position="44"/>
    </location>
</feature>
<evidence type="ECO:0000256" key="1">
    <source>
        <dbReference type="ARBA" id="ARBA00004651"/>
    </source>
</evidence>
<sequence>MTVGSDAGAAPAPVTEPPGIHRVRDGASEDAGGSAPRARAERARRARGGRGAGYWLRLLAAVVISLVILFPLYWMVVVALSTRSELLGGDLRLWPRSFTLENFRGVFSSFPIATWFGNSVAIALTVALITVTISMLAGYAFAQLRFRGSNVLFLLALSTLMLPVQVIMVPLFRLVSDARLYGTYWAVILPTAASAFGVFLARQFILSIPKDIIDAARIDGAGHARIFRSIVLPLSKPLLAVLFFMNLLQTWNDFAWPLIALKENALYTLPIGLLYLQGQFGSDYGGTMAFALINVGPMVLLFLVFQRYFVQGFARSGIR</sequence>
<evidence type="ECO:0000256" key="3">
    <source>
        <dbReference type="ARBA" id="ARBA00022475"/>
    </source>
</evidence>
<keyword evidence="6 7" id="KW-0472">Membrane</keyword>
<feature type="transmembrane region" description="Helical" evidence="7">
    <location>
        <begin position="54"/>
        <end position="76"/>
    </location>
</feature>
<feature type="transmembrane region" description="Helical" evidence="7">
    <location>
        <begin position="115"/>
        <end position="139"/>
    </location>
</feature>
<dbReference type="OrthoDB" id="2063054at2"/>
<feature type="transmembrane region" description="Helical" evidence="7">
    <location>
        <begin position="288"/>
        <end position="309"/>
    </location>
</feature>
<keyword evidence="3" id="KW-1003">Cell membrane</keyword>
<dbReference type="RefSeq" id="WP_121030458.1">
    <property type="nucleotide sequence ID" value="NZ_RBXT01000001.1"/>
</dbReference>
<feature type="transmembrane region" description="Helical" evidence="7">
    <location>
        <begin position="184"/>
        <end position="205"/>
    </location>
</feature>